<name>Q3SM70_THIDA</name>
<dbReference type="SMART" id="SM01219">
    <property type="entry name" value="Frataxin_Cyay"/>
    <property type="match status" value="1"/>
</dbReference>
<keyword evidence="3 4" id="KW-0408">Iron</keyword>
<evidence type="ECO:0000313" key="6">
    <source>
        <dbReference type="Proteomes" id="UP000008291"/>
    </source>
</evidence>
<organism evidence="5 6">
    <name type="scientific">Thiobacillus denitrificans (strain ATCC 25259 / T1)</name>
    <dbReference type="NCBI Taxonomy" id="292415"/>
    <lineage>
        <taxon>Bacteria</taxon>
        <taxon>Pseudomonadati</taxon>
        <taxon>Pseudomonadota</taxon>
        <taxon>Betaproteobacteria</taxon>
        <taxon>Nitrosomonadales</taxon>
        <taxon>Thiobacillaceae</taxon>
        <taxon>Thiobacillus</taxon>
    </lineage>
</organism>
<evidence type="ECO:0000256" key="4">
    <source>
        <dbReference type="HAMAP-Rule" id="MF_00142"/>
    </source>
</evidence>
<evidence type="ECO:0000256" key="3">
    <source>
        <dbReference type="ARBA" id="ARBA00023004"/>
    </source>
</evidence>
<dbReference type="EMBL" id="CP000116">
    <property type="protein sequence ID" value="AAZ96180.1"/>
    <property type="molecule type" value="Genomic_DNA"/>
</dbReference>
<dbReference type="NCBIfam" id="TIGR03421">
    <property type="entry name" value="FeS_CyaY"/>
    <property type="match status" value="1"/>
</dbReference>
<comment type="similarity">
    <text evidence="1 4">Belongs to the frataxin family.</text>
</comment>
<accession>Q3SM70</accession>
<dbReference type="GO" id="GO:0008199">
    <property type="term" value="F:ferric iron binding"/>
    <property type="evidence" value="ECO:0007669"/>
    <property type="project" value="InterPro"/>
</dbReference>
<dbReference type="InterPro" id="IPR047584">
    <property type="entry name" value="CyaY"/>
</dbReference>
<dbReference type="PROSITE" id="PS50810">
    <property type="entry name" value="FRATAXIN_2"/>
    <property type="match status" value="1"/>
</dbReference>
<dbReference type="GO" id="GO:0016226">
    <property type="term" value="P:iron-sulfur cluster assembly"/>
    <property type="evidence" value="ECO:0007669"/>
    <property type="project" value="UniProtKB-UniRule"/>
</dbReference>
<dbReference type="PROSITE" id="PS01344">
    <property type="entry name" value="FRATAXIN_1"/>
    <property type="match status" value="1"/>
</dbReference>
<dbReference type="InterPro" id="IPR002908">
    <property type="entry name" value="Frataxin/CyaY"/>
</dbReference>
<protein>
    <recommendedName>
        <fullName evidence="4">Iron-sulfur cluster assembly protein CyaY</fullName>
    </recommendedName>
</protein>
<dbReference type="InterPro" id="IPR020895">
    <property type="entry name" value="Frataxin_CS"/>
</dbReference>
<dbReference type="AlphaFoldDB" id="Q3SM70"/>
<proteinExistence type="inferred from homology"/>
<dbReference type="STRING" id="292415.Tbd_0227"/>
<dbReference type="KEGG" id="tbd:Tbd_0227"/>
<dbReference type="Pfam" id="PF01491">
    <property type="entry name" value="Frataxin_Cyay"/>
    <property type="match status" value="1"/>
</dbReference>
<dbReference type="GO" id="GO:0005737">
    <property type="term" value="C:cytoplasm"/>
    <property type="evidence" value="ECO:0007669"/>
    <property type="project" value="UniProtKB-ARBA"/>
</dbReference>
<dbReference type="Gene3D" id="3.30.920.10">
    <property type="entry name" value="Frataxin/CyaY"/>
    <property type="match status" value="1"/>
</dbReference>
<evidence type="ECO:0000256" key="2">
    <source>
        <dbReference type="ARBA" id="ARBA00022723"/>
    </source>
</evidence>
<gene>
    <name evidence="4" type="primary">cyaY</name>
    <name evidence="5" type="ordered locus">Tbd_0227</name>
</gene>
<dbReference type="eggNOG" id="COG1965">
    <property type="taxonomic scope" value="Bacteria"/>
</dbReference>
<dbReference type="Proteomes" id="UP000008291">
    <property type="component" value="Chromosome"/>
</dbReference>
<dbReference type="OrthoDB" id="285675at2"/>
<sequence length="116" mass="12748">MREMVARGIMTEIESNEAEFNHAAAATLARIERALEDADLDFETPADGIVEVEFDDGSKIIINRHGVAREIWVAARSGGFHFKRQAGDWIDTKSGEPLYDKLAALVAAQGGTTIRF</sequence>
<dbReference type="SUPFAM" id="SSF55387">
    <property type="entry name" value="Frataxin/Nqo15-like"/>
    <property type="match status" value="1"/>
</dbReference>
<keyword evidence="6" id="KW-1185">Reference proteome</keyword>
<dbReference type="InterPro" id="IPR036524">
    <property type="entry name" value="Frataxin/CyaY_sf"/>
</dbReference>
<evidence type="ECO:0000256" key="1">
    <source>
        <dbReference type="ARBA" id="ARBA00008183"/>
    </source>
</evidence>
<evidence type="ECO:0000313" key="5">
    <source>
        <dbReference type="EMBL" id="AAZ96180.1"/>
    </source>
</evidence>
<dbReference type="HOGENOM" id="CLU_080880_3_0_4"/>
<reference evidence="5 6" key="1">
    <citation type="journal article" date="2006" name="J. Bacteriol.">
        <title>The genome sequence of the obligately chemolithoautotrophic, facultatively anaerobic bacterium Thiobacillus denitrificans.</title>
        <authorList>
            <person name="Beller H.R."/>
            <person name="Chain P.S."/>
            <person name="Letain T.E."/>
            <person name="Chakicherla A."/>
            <person name="Larimer F.W."/>
            <person name="Richardson P.M."/>
            <person name="Coleman M.A."/>
            <person name="Wood A.P."/>
            <person name="Kelly D.P."/>
        </authorList>
    </citation>
    <scope>NUCLEOTIDE SEQUENCE [LARGE SCALE GENOMIC DNA]</scope>
    <source>
        <strain evidence="5 6">ATCC 25259</strain>
    </source>
</reference>
<comment type="function">
    <text evidence="4">Involved in iron-sulfur (Fe-S) cluster assembly. May act as a regulator of Fe-S biogenesis.</text>
</comment>
<dbReference type="HAMAP" id="MF_00142">
    <property type="entry name" value="CyaY"/>
    <property type="match status" value="1"/>
</dbReference>
<keyword evidence="2 4" id="KW-0479">Metal-binding</keyword>